<dbReference type="AlphaFoldDB" id="A0AAV4SH15"/>
<proteinExistence type="predicted"/>
<dbReference type="Proteomes" id="UP001054837">
    <property type="component" value="Unassembled WGS sequence"/>
</dbReference>
<accession>A0AAV4SH15</accession>
<dbReference type="EMBL" id="BPLQ01007976">
    <property type="protein sequence ID" value="GIY33713.1"/>
    <property type="molecule type" value="Genomic_DNA"/>
</dbReference>
<evidence type="ECO:0000313" key="1">
    <source>
        <dbReference type="EMBL" id="GIY33713.1"/>
    </source>
</evidence>
<reference evidence="1 2" key="1">
    <citation type="submission" date="2021-06" db="EMBL/GenBank/DDBJ databases">
        <title>Caerostris darwini draft genome.</title>
        <authorList>
            <person name="Kono N."/>
            <person name="Arakawa K."/>
        </authorList>
    </citation>
    <scope>NUCLEOTIDE SEQUENCE [LARGE SCALE GENOMIC DNA]</scope>
</reference>
<name>A0AAV4SH15_9ARAC</name>
<organism evidence="1 2">
    <name type="scientific">Caerostris darwini</name>
    <dbReference type="NCBI Taxonomy" id="1538125"/>
    <lineage>
        <taxon>Eukaryota</taxon>
        <taxon>Metazoa</taxon>
        <taxon>Ecdysozoa</taxon>
        <taxon>Arthropoda</taxon>
        <taxon>Chelicerata</taxon>
        <taxon>Arachnida</taxon>
        <taxon>Araneae</taxon>
        <taxon>Araneomorphae</taxon>
        <taxon>Entelegynae</taxon>
        <taxon>Araneoidea</taxon>
        <taxon>Araneidae</taxon>
        <taxon>Caerostris</taxon>
    </lineage>
</organism>
<comment type="caution">
    <text evidence="1">The sequence shown here is derived from an EMBL/GenBank/DDBJ whole genome shotgun (WGS) entry which is preliminary data.</text>
</comment>
<keyword evidence="2" id="KW-1185">Reference proteome</keyword>
<gene>
    <name evidence="1" type="ORF">CDAR_386101</name>
</gene>
<evidence type="ECO:0000313" key="2">
    <source>
        <dbReference type="Proteomes" id="UP001054837"/>
    </source>
</evidence>
<protein>
    <submittedName>
        <fullName evidence="1">Uncharacterized protein</fullName>
    </submittedName>
</protein>
<sequence>MVSIENVAFTLGPVYRKFQSESIDVWQRGIQFSGRKKEIFGRRGTRSRKAFAISASSQNHYHHIETTTAYQADQKMEPVYDDGV</sequence>